<dbReference type="GO" id="GO:0016887">
    <property type="term" value="F:ATP hydrolysis activity"/>
    <property type="evidence" value="ECO:0007669"/>
    <property type="project" value="InterPro"/>
</dbReference>
<dbReference type="EC" id="3.6.3.25" evidence="5"/>
<keyword evidence="5" id="KW-0378">Hydrolase</keyword>
<feature type="domain" description="ABC transporter" evidence="4">
    <location>
        <begin position="1"/>
        <end position="231"/>
    </location>
</feature>
<dbReference type="InterPro" id="IPR050093">
    <property type="entry name" value="ABC_SmlMolc_Importer"/>
</dbReference>
<dbReference type="SUPFAM" id="SSF50331">
    <property type="entry name" value="MOP-like"/>
    <property type="match status" value="1"/>
</dbReference>
<dbReference type="InterPro" id="IPR017871">
    <property type="entry name" value="ABC_transporter-like_CS"/>
</dbReference>
<keyword evidence="3 5" id="KW-0067">ATP-binding</keyword>
<dbReference type="SUPFAM" id="SSF52540">
    <property type="entry name" value="P-loop containing nucleoside triphosphate hydrolases"/>
    <property type="match status" value="1"/>
</dbReference>
<dbReference type="InterPro" id="IPR003593">
    <property type="entry name" value="AAA+_ATPase"/>
</dbReference>
<dbReference type="PANTHER" id="PTHR42781:SF4">
    <property type="entry name" value="SPERMIDINE_PUTRESCINE IMPORT ATP-BINDING PROTEIN POTA"/>
    <property type="match status" value="1"/>
</dbReference>
<gene>
    <name evidence="5" type="primary">cysA_5</name>
    <name evidence="5" type="ORF">HRbin22_01494</name>
</gene>
<name>A0A2H5Y725_9CHLR</name>
<dbReference type="InterPro" id="IPR008995">
    <property type="entry name" value="Mo/tungstate-bd_C_term_dom"/>
</dbReference>
<dbReference type="InterPro" id="IPR003439">
    <property type="entry name" value="ABC_transporter-like_ATP-bd"/>
</dbReference>
<dbReference type="EMBL" id="BEHY01000032">
    <property type="protein sequence ID" value="GBD09245.1"/>
    <property type="molecule type" value="Genomic_DNA"/>
</dbReference>
<evidence type="ECO:0000313" key="6">
    <source>
        <dbReference type="Proteomes" id="UP000236642"/>
    </source>
</evidence>
<comment type="caution">
    <text evidence="5">The sequence shown here is derived from an EMBL/GenBank/DDBJ whole genome shotgun (WGS) entry which is preliminary data.</text>
</comment>
<dbReference type="AlphaFoldDB" id="A0A2H5Y725"/>
<sequence>MLELEIVHAWPGFHLELHLEVGAELLVLFGRSGAGKSLTLRAIAGLFRPASGRIALNGRVLFDARRGVNLPPQARRVGYVPQGYALFPHLTVFENVVYGLRGSPREIRRQGMEWLERVGLVDLAGRRPHQLSGGQQQRVALARALAIHPDVLLLDEPLSALDAPTRSELQILIRNLQRQLRIPILFVTHNLAEAMLLADRIAVLEKGWLLQVGPPKDVLHRPARREVAHLVGVRNILRGQVRGRDSEGWRLWIGERELRARPNPLDPPPGEGTAVLACIRAEHIALIRPDRPPPPDGENRLSGEIIGEIDYGLARVLFFRVHGPRLTPEREYDLEIEIPPYVYERLDLERVRLWTIAIRPESVHLIVAEEEKEPPASVLP</sequence>
<dbReference type="GO" id="GO:0005524">
    <property type="term" value="F:ATP binding"/>
    <property type="evidence" value="ECO:0007669"/>
    <property type="project" value="UniProtKB-KW"/>
</dbReference>
<proteinExistence type="predicted"/>
<keyword evidence="1" id="KW-0813">Transport</keyword>
<accession>A0A2H5Y725</accession>
<dbReference type="PROSITE" id="PS00211">
    <property type="entry name" value="ABC_TRANSPORTER_1"/>
    <property type="match status" value="1"/>
</dbReference>
<dbReference type="Proteomes" id="UP000236642">
    <property type="component" value="Unassembled WGS sequence"/>
</dbReference>
<keyword evidence="2" id="KW-0547">Nucleotide-binding</keyword>
<dbReference type="SMART" id="SM00382">
    <property type="entry name" value="AAA"/>
    <property type="match status" value="1"/>
</dbReference>
<organism evidence="5 6">
    <name type="scientific">Candidatus Thermoflexus japonica</name>
    <dbReference type="NCBI Taxonomy" id="2035417"/>
    <lineage>
        <taxon>Bacteria</taxon>
        <taxon>Bacillati</taxon>
        <taxon>Chloroflexota</taxon>
        <taxon>Thermoflexia</taxon>
        <taxon>Thermoflexales</taxon>
        <taxon>Thermoflexaceae</taxon>
        <taxon>Thermoflexus</taxon>
    </lineage>
</organism>
<dbReference type="PANTHER" id="PTHR42781">
    <property type="entry name" value="SPERMIDINE/PUTRESCINE IMPORT ATP-BINDING PROTEIN POTA"/>
    <property type="match status" value="1"/>
</dbReference>
<evidence type="ECO:0000256" key="1">
    <source>
        <dbReference type="ARBA" id="ARBA00022448"/>
    </source>
</evidence>
<dbReference type="InterPro" id="IPR027417">
    <property type="entry name" value="P-loop_NTPase"/>
</dbReference>
<evidence type="ECO:0000313" key="5">
    <source>
        <dbReference type="EMBL" id="GBD09245.1"/>
    </source>
</evidence>
<evidence type="ECO:0000256" key="2">
    <source>
        <dbReference type="ARBA" id="ARBA00022741"/>
    </source>
</evidence>
<reference evidence="6" key="1">
    <citation type="submission" date="2017-09" db="EMBL/GenBank/DDBJ databases">
        <title>Metaegenomics of thermophilic ammonia-oxidizing enrichment culture.</title>
        <authorList>
            <person name="Kato S."/>
            <person name="Suzuki K."/>
        </authorList>
    </citation>
    <scope>NUCLEOTIDE SEQUENCE [LARGE SCALE GENOMIC DNA]</scope>
</reference>
<evidence type="ECO:0000256" key="3">
    <source>
        <dbReference type="ARBA" id="ARBA00022840"/>
    </source>
</evidence>
<dbReference type="Pfam" id="PF00005">
    <property type="entry name" value="ABC_tran"/>
    <property type="match status" value="1"/>
</dbReference>
<protein>
    <submittedName>
        <fullName evidence="5">Sulfate/thiosulfate import ATP-binding protein CysA</fullName>
        <ecNumber evidence="5">3.6.3.25</ecNumber>
    </submittedName>
</protein>
<evidence type="ECO:0000259" key="4">
    <source>
        <dbReference type="PROSITE" id="PS50893"/>
    </source>
</evidence>
<dbReference type="PROSITE" id="PS50893">
    <property type="entry name" value="ABC_TRANSPORTER_2"/>
    <property type="match status" value="1"/>
</dbReference>
<dbReference type="Gene3D" id="3.40.50.300">
    <property type="entry name" value="P-loop containing nucleotide triphosphate hydrolases"/>
    <property type="match status" value="1"/>
</dbReference>